<keyword evidence="2" id="KW-1185">Reference proteome</keyword>
<accession>A0AAV6VC51</accession>
<name>A0AAV6VC51_9ARAC</name>
<protein>
    <submittedName>
        <fullName evidence="1">Uncharacterized protein</fullName>
    </submittedName>
</protein>
<dbReference type="EMBL" id="JAFNEN010000106">
    <property type="protein sequence ID" value="KAG8194232.1"/>
    <property type="molecule type" value="Genomic_DNA"/>
</dbReference>
<comment type="caution">
    <text evidence="1">The sequence shown here is derived from an EMBL/GenBank/DDBJ whole genome shotgun (WGS) entry which is preliminary data.</text>
</comment>
<evidence type="ECO:0000313" key="1">
    <source>
        <dbReference type="EMBL" id="KAG8194232.1"/>
    </source>
</evidence>
<organism evidence="1 2">
    <name type="scientific">Oedothorax gibbosus</name>
    <dbReference type="NCBI Taxonomy" id="931172"/>
    <lineage>
        <taxon>Eukaryota</taxon>
        <taxon>Metazoa</taxon>
        <taxon>Ecdysozoa</taxon>
        <taxon>Arthropoda</taxon>
        <taxon>Chelicerata</taxon>
        <taxon>Arachnida</taxon>
        <taxon>Araneae</taxon>
        <taxon>Araneomorphae</taxon>
        <taxon>Entelegynae</taxon>
        <taxon>Araneoidea</taxon>
        <taxon>Linyphiidae</taxon>
        <taxon>Erigoninae</taxon>
        <taxon>Oedothorax</taxon>
    </lineage>
</organism>
<evidence type="ECO:0000313" key="2">
    <source>
        <dbReference type="Proteomes" id="UP000827092"/>
    </source>
</evidence>
<dbReference type="Proteomes" id="UP000827092">
    <property type="component" value="Unassembled WGS sequence"/>
</dbReference>
<gene>
    <name evidence="1" type="ORF">JTE90_024563</name>
</gene>
<proteinExistence type="predicted"/>
<dbReference type="AlphaFoldDB" id="A0AAV6VC51"/>
<reference evidence="1 2" key="1">
    <citation type="journal article" date="2022" name="Nat. Ecol. Evol.">
        <title>A masculinizing supergene underlies an exaggerated male reproductive morph in a spider.</title>
        <authorList>
            <person name="Hendrickx F."/>
            <person name="De Corte Z."/>
            <person name="Sonet G."/>
            <person name="Van Belleghem S.M."/>
            <person name="Kostlbacher S."/>
            <person name="Vangestel C."/>
        </authorList>
    </citation>
    <scope>NUCLEOTIDE SEQUENCE [LARGE SCALE GENOMIC DNA]</scope>
    <source>
        <strain evidence="1">W744_W776</strain>
    </source>
</reference>
<sequence>MTSIIIRNNLHPSLPTLSKPKEPSCASKIRDSGVAKNALVGLEKKGTRKGIDWAWLNPHLPVEKWLGRQGEGRCPTPFRTYEVGAWSGIGLL</sequence>